<dbReference type="GO" id="GO:0035999">
    <property type="term" value="P:tetrahydrofolate interconversion"/>
    <property type="evidence" value="ECO:0007669"/>
    <property type="project" value="TreeGrafter"/>
</dbReference>
<keyword evidence="6" id="KW-0436">Ligase</keyword>
<keyword evidence="2 4" id="KW-0547">Nucleotide-binding</keyword>
<dbReference type="GO" id="GO:0030272">
    <property type="term" value="F:5-formyltetrahydrofolate cyclo-ligase activity"/>
    <property type="evidence" value="ECO:0007669"/>
    <property type="project" value="UniProtKB-EC"/>
</dbReference>
<sequence>MDIRRRRPDSGPFDDPREAKEPLRRSILHARGSLSPGRRRSMDARVVEGVLRLIGSGHPTAVAAYSPMPGEPGGEQLVGALLSVLPGVWLPVSGPDGRLGWSCCGSPRDLRRGRFGILEPAGPEVDAVPGDVELLLCPALACSVDGVRLGRGAGYFDRALAGVNRDRCRIIALTYDSELLERLPAEEHDAPVDGVLTPERFHTCVWPKADPGTSDDPGLSEGYETSPQNKA</sequence>
<comment type="cofactor">
    <cofactor evidence="4">
        <name>Mg(2+)</name>
        <dbReference type="ChEBI" id="CHEBI:18420"/>
    </cofactor>
</comment>
<comment type="similarity">
    <text evidence="1 4">Belongs to the 5-formyltetrahydrofolate cyclo-ligase family.</text>
</comment>
<comment type="caution">
    <text evidence="6">The sequence shown here is derived from an EMBL/GenBank/DDBJ whole genome shotgun (WGS) entry which is preliminary data.</text>
</comment>
<dbReference type="Gene3D" id="3.40.50.10420">
    <property type="entry name" value="NagB/RpiA/CoA transferase-like"/>
    <property type="match status" value="1"/>
</dbReference>
<name>A0A934I540_9CORY</name>
<evidence type="ECO:0000313" key="6">
    <source>
        <dbReference type="EMBL" id="MBI8988539.1"/>
    </source>
</evidence>
<keyword evidence="4" id="KW-0460">Magnesium</keyword>
<dbReference type="InterPro" id="IPR024185">
    <property type="entry name" value="FTHF_cligase-like_sf"/>
</dbReference>
<gene>
    <name evidence="6" type="ORF">JDV75_01995</name>
</gene>
<dbReference type="Proteomes" id="UP000645966">
    <property type="component" value="Unassembled WGS sequence"/>
</dbReference>
<dbReference type="NCBIfam" id="TIGR02727">
    <property type="entry name" value="MTHFS_bact"/>
    <property type="match status" value="1"/>
</dbReference>
<dbReference type="EMBL" id="JAEIOS010000009">
    <property type="protein sequence ID" value="MBI8988539.1"/>
    <property type="molecule type" value="Genomic_DNA"/>
</dbReference>
<dbReference type="AlphaFoldDB" id="A0A934I540"/>
<accession>A0A934I540</accession>
<dbReference type="PANTHER" id="PTHR23407:SF1">
    <property type="entry name" value="5-FORMYLTETRAHYDROFOLATE CYCLO-LIGASE"/>
    <property type="match status" value="1"/>
</dbReference>
<keyword evidence="7" id="KW-1185">Reference proteome</keyword>
<proteinExistence type="inferred from homology"/>
<comment type="catalytic activity">
    <reaction evidence="4">
        <text>(6S)-5-formyl-5,6,7,8-tetrahydrofolate + ATP = (6R)-5,10-methenyltetrahydrofolate + ADP + phosphate</text>
        <dbReference type="Rhea" id="RHEA:10488"/>
        <dbReference type="ChEBI" id="CHEBI:30616"/>
        <dbReference type="ChEBI" id="CHEBI:43474"/>
        <dbReference type="ChEBI" id="CHEBI:57455"/>
        <dbReference type="ChEBI" id="CHEBI:57457"/>
        <dbReference type="ChEBI" id="CHEBI:456216"/>
        <dbReference type="EC" id="6.3.3.2"/>
    </reaction>
</comment>
<dbReference type="GO" id="GO:0009396">
    <property type="term" value="P:folic acid-containing compound biosynthetic process"/>
    <property type="evidence" value="ECO:0007669"/>
    <property type="project" value="TreeGrafter"/>
</dbReference>
<reference evidence="6" key="1">
    <citation type="submission" date="2020-12" db="EMBL/GenBank/DDBJ databases">
        <title>Genome public.</title>
        <authorList>
            <person name="Sun Q."/>
        </authorList>
    </citation>
    <scope>NUCLEOTIDE SEQUENCE</scope>
    <source>
        <strain evidence="6">CCM 8863</strain>
    </source>
</reference>
<organism evidence="6 7">
    <name type="scientific">Corynebacterium meridianum</name>
    <dbReference type="NCBI Taxonomy" id="2765363"/>
    <lineage>
        <taxon>Bacteria</taxon>
        <taxon>Bacillati</taxon>
        <taxon>Actinomycetota</taxon>
        <taxon>Actinomycetes</taxon>
        <taxon>Mycobacteriales</taxon>
        <taxon>Corynebacteriaceae</taxon>
        <taxon>Corynebacterium</taxon>
    </lineage>
</organism>
<feature type="region of interest" description="Disordered" evidence="5">
    <location>
        <begin position="206"/>
        <end position="231"/>
    </location>
</feature>
<evidence type="ECO:0000256" key="4">
    <source>
        <dbReference type="RuleBase" id="RU361279"/>
    </source>
</evidence>
<dbReference type="GO" id="GO:0005524">
    <property type="term" value="F:ATP binding"/>
    <property type="evidence" value="ECO:0007669"/>
    <property type="project" value="UniProtKB-KW"/>
</dbReference>
<evidence type="ECO:0000313" key="7">
    <source>
        <dbReference type="Proteomes" id="UP000645966"/>
    </source>
</evidence>
<dbReference type="PANTHER" id="PTHR23407">
    <property type="entry name" value="ATPASE INHIBITOR/5-FORMYLTETRAHYDROFOLATE CYCLO-LIGASE"/>
    <property type="match status" value="1"/>
</dbReference>
<dbReference type="InterPro" id="IPR037171">
    <property type="entry name" value="NagB/RpiA_transferase-like"/>
</dbReference>
<feature type="region of interest" description="Disordered" evidence="5">
    <location>
        <begin position="1"/>
        <end position="22"/>
    </location>
</feature>
<keyword evidence="4" id="KW-0479">Metal-binding</keyword>
<dbReference type="RefSeq" id="WP_198737571.1">
    <property type="nucleotide sequence ID" value="NZ_JAEIOS010000009.1"/>
</dbReference>
<dbReference type="GO" id="GO:0046872">
    <property type="term" value="F:metal ion binding"/>
    <property type="evidence" value="ECO:0007669"/>
    <property type="project" value="UniProtKB-KW"/>
</dbReference>
<evidence type="ECO:0000256" key="1">
    <source>
        <dbReference type="ARBA" id="ARBA00010638"/>
    </source>
</evidence>
<dbReference type="Pfam" id="PF01812">
    <property type="entry name" value="5-FTHF_cyc-lig"/>
    <property type="match status" value="1"/>
</dbReference>
<evidence type="ECO:0000256" key="5">
    <source>
        <dbReference type="SAM" id="MobiDB-lite"/>
    </source>
</evidence>
<evidence type="ECO:0000256" key="3">
    <source>
        <dbReference type="ARBA" id="ARBA00022840"/>
    </source>
</evidence>
<protein>
    <recommendedName>
        <fullName evidence="4">5-formyltetrahydrofolate cyclo-ligase</fullName>
        <ecNumber evidence="4">6.3.3.2</ecNumber>
    </recommendedName>
</protein>
<dbReference type="EC" id="6.3.3.2" evidence="4"/>
<evidence type="ECO:0000256" key="2">
    <source>
        <dbReference type="ARBA" id="ARBA00022741"/>
    </source>
</evidence>
<keyword evidence="3 4" id="KW-0067">ATP-binding</keyword>
<dbReference type="SUPFAM" id="SSF100950">
    <property type="entry name" value="NagB/RpiA/CoA transferase-like"/>
    <property type="match status" value="1"/>
</dbReference>
<dbReference type="InterPro" id="IPR002698">
    <property type="entry name" value="FTHF_cligase"/>
</dbReference>